<organism evidence="1">
    <name type="scientific">uncultured marine microorganism HF4000_ANIW137G21</name>
    <dbReference type="NCBI Taxonomy" id="455530"/>
    <lineage>
        <taxon>unclassified sequences</taxon>
        <taxon>environmental samples</taxon>
    </lineage>
</organism>
<name>B3T4H1_9ZZZZ</name>
<dbReference type="EMBL" id="EU016601">
    <property type="protein sequence ID" value="ABZ07480.1"/>
    <property type="molecule type" value="Genomic_DNA"/>
</dbReference>
<evidence type="ECO:0000313" key="1">
    <source>
        <dbReference type="EMBL" id="ABZ07480.1"/>
    </source>
</evidence>
<gene>
    <name evidence="1" type="ORF">ALOHA_HF4000ANIW137G21ctg1g8</name>
</gene>
<dbReference type="AlphaFoldDB" id="B3T4H1"/>
<accession>B3T4H1</accession>
<proteinExistence type="predicted"/>
<reference evidence="1" key="1">
    <citation type="journal article" date="2008" name="ISME J.">
        <title>Genomic patterns of recombination, clonal divergence and environment in marine microbial populations.</title>
        <authorList>
            <person name="Konstantinidis K.T."/>
            <person name="Delong E.F."/>
        </authorList>
    </citation>
    <scope>NUCLEOTIDE SEQUENCE</scope>
</reference>
<protein>
    <submittedName>
        <fullName evidence="1">Uncharacterized protein</fullName>
    </submittedName>
</protein>
<sequence>MENNGDDPNEWVIREMTEDWKENLRRKSGKDLSFRFLVSGTIGIWKGYCRECDVTTIESESFLDTMDKMSLHHYDSGHEVIVAGNAGEIGGELMMEMVDLFGTRISDACKQCGAEDEDEYFTFGLCDDCR</sequence>